<evidence type="ECO:0000313" key="2">
    <source>
        <dbReference type="EMBL" id="ACL44835.1"/>
    </source>
</evidence>
<evidence type="ECO:0000256" key="1">
    <source>
        <dbReference type="SAM" id="Phobius"/>
    </source>
</evidence>
<accession>B8HY32</accession>
<keyword evidence="1" id="KW-0812">Transmembrane</keyword>
<sequence length="141" mass="15410">MGDRHRLIGGATNPECNLYFYQIMYYLTLIILSVIGFIGMPVRQLMAQPVIPNSSCNPAPADYVEPATLISMAYSGAFTQQGIPRAEILLDEYEAGNITPVKIVEAAIRACVVSNTQNLTASPTYLNQLNSQLQSLSTQSH</sequence>
<keyword evidence="1" id="KW-1133">Transmembrane helix</keyword>
<name>B8HY32_CYAP4</name>
<gene>
    <name evidence="2" type="ordered locus">Cyan7425_2478</name>
</gene>
<protein>
    <submittedName>
        <fullName evidence="2">Uncharacterized protein</fullName>
    </submittedName>
</protein>
<dbReference type="EMBL" id="CP001344">
    <property type="protein sequence ID" value="ACL44835.1"/>
    <property type="molecule type" value="Genomic_DNA"/>
</dbReference>
<dbReference type="AlphaFoldDB" id="B8HY32"/>
<proteinExistence type="predicted"/>
<reference evidence="2" key="1">
    <citation type="submission" date="2009-01" db="EMBL/GenBank/DDBJ databases">
        <title>Complete sequence of chromosome Cyanothece sp. PCC 7425.</title>
        <authorList>
            <consortium name="US DOE Joint Genome Institute"/>
            <person name="Lucas S."/>
            <person name="Copeland A."/>
            <person name="Lapidus A."/>
            <person name="Glavina del Rio T."/>
            <person name="Dalin E."/>
            <person name="Tice H."/>
            <person name="Bruce D."/>
            <person name="Goodwin L."/>
            <person name="Pitluck S."/>
            <person name="Sims D."/>
            <person name="Meineke L."/>
            <person name="Brettin T."/>
            <person name="Detter J.C."/>
            <person name="Han C."/>
            <person name="Larimer F."/>
            <person name="Land M."/>
            <person name="Hauser L."/>
            <person name="Kyrpides N."/>
            <person name="Ovchinnikova G."/>
            <person name="Liberton M."/>
            <person name="Stoeckel J."/>
            <person name="Banerjee A."/>
            <person name="Singh A."/>
            <person name="Page L."/>
            <person name="Sato H."/>
            <person name="Zhao L."/>
            <person name="Sherman L."/>
            <person name="Pakrasi H."/>
            <person name="Richardson P."/>
        </authorList>
    </citation>
    <scope>NUCLEOTIDE SEQUENCE</scope>
    <source>
        <strain evidence="2">PCC 7425</strain>
    </source>
</reference>
<keyword evidence="1" id="KW-0472">Membrane</keyword>
<dbReference type="eggNOG" id="ENOG5030Q8G">
    <property type="taxonomic scope" value="Bacteria"/>
</dbReference>
<organism evidence="2">
    <name type="scientific">Cyanothece sp. (strain PCC 7425 / ATCC 29141)</name>
    <dbReference type="NCBI Taxonomy" id="395961"/>
    <lineage>
        <taxon>Bacteria</taxon>
        <taxon>Bacillati</taxon>
        <taxon>Cyanobacteriota</taxon>
        <taxon>Cyanophyceae</taxon>
        <taxon>Gomontiellales</taxon>
        <taxon>Cyanothecaceae</taxon>
        <taxon>Cyanothece</taxon>
    </lineage>
</organism>
<dbReference type="KEGG" id="cyn:Cyan7425_2478"/>
<dbReference type="HOGENOM" id="CLU_1822183_0_0_3"/>
<feature type="transmembrane region" description="Helical" evidence="1">
    <location>
        <begin position="23"/>
        <end position="42"/>
    </location>
</feature>